<evidence type="ECO:0000256" key="4">
    <source>
        <dbReference type="ARBA" id="ARBA00022833"/>
    </source>
</evidence>
<keyword evidence="1" id="KW-0479">Metal-binding</keyword>
<dbReference type="SMART" id="SM00355">
    <property type="entry name" value="ZnF_C2H2"/>
    <property type="match status" value="6"/>
</dbReference>
<keyword evidence="3 5" id="KW-0863">Zinc-finger</keyword>
<protein>
    <recommendedName>
        <fullName evidence="6">C2H2-type domain-containing protein</fullName>
    </recommendedName>
</protein>
<feature type="domain" description="C2H2-type" evidence="6">
    <location>
        <begin position="437"/>
        <end position="464"/>
    </location>
</feature>
<accession>A0AAV8V5X6</accession>
<keyword evidence="8" id="KW-1185">Reference proteome</keyword>
<comment type="caution">
    <text evidence="7">The sequence shown here is derived from an EMBL/GenBank/DDBJ whole genome shotgun (WGS) entry which is preliminary data.</text>
</comment>
<keyword evidence="4" id="KW-0862">Zinc</keyword>
<dbReference type="FunFam" id="3.30.160.60:FF:000448">
    <property type="entry name" value="RE1-silencing transcription factor A"/>
    <property type="match status" value="1"/>
</dbReference>
<dbReference type="InterPro" id="IPR036236">
    <property type="entry name" value="Znf_C2H2_sf"/>
</dbReference>
<organism evidence="7 8">
    <name type="scientific">Exocentrus adspersus</name>
    <dbReference type="NCBI Taxonomy" id="1586481"/>
    <lineage>
        <taxon>Eukaryota</taxon>
        <taxon>Metazoa</taxon>
        <taxon>Ecdysozoa</taxon>
        <taxon>Arthropoda</taxon>
        <taxon>Hexapoda</taxon>
        <taxon>Insecta</taxon>
        <taxon>Pterygota</taxon>
        <taxon>Neoptera</taxon>
        <taxon>Endopterygota</taxon>
        <taxon>Coleoptera</taxon>
        <taxon>Polyphaga</taxon>
        <taxon>Cucujiformia</taxon>
        <taxon>Chrysomeloidea</taxon>
        <taxon>Cerambycidae</taxon>
        <taxon>Lamiinae</taxon>
        <taxon>Acanthocinini</taxon>
        <taxon>Exocentrus</taxon>
    </lineage>
</organism>
<dbReference type="EMBL" id="JANEYG010000502">
    <property type="protein sequence ID" value="KAJ8909564.1"/>
    <property type="molecule type" value="Genomic_DNA"/>
</dbReference>
<proteinExistence type="predicted"/>
<keyword evidence="2" id="KW-0677">Repeat</keyword>
<reference evidence="7 8" key="1">
    <citation type="journal article" date="2023" name="Insect Mol. Biol.">
        <title>Genome sequencing provides insights into the evolution of gene families encoding plant cell wall-degrading enzymes in longhorned beetles.</title>
        <authorList>
            <person name="Shin N.R."/>
            <person name="Okamura Y."/>
            <person name="Kirsch R."/>
            <person name="Pauchet Y."/>
        </authorList>
    </citation>
    <scope>NUCLEOTIDE SEQUENCE [LARGE SCALE GENOMIC DNA]</scope>
    <source>
        <strain evidence="7">EAD_L_NR</strain>
    </source>
</reference>
<dbReference type="PROSITE" id="PS50157">
    <property type="entry name" value="ZINC_FINGER_C2H2_2"/>
    <property type="match status" value="2"/>
</dbReference>
<sequence>MMLFYAIMMKTAPEPHPRLEPYTSTKDVPSVTGNLHEHDHALMDDTINMKEHKMFIEDGIIDTVKDEEAKSGLESRDSKNYLACESEDDRSRTHIKMEYRCNENQIDEKNQPTTSAALELNIKDTPFKIENLKYDSTIDDAINKQKHENLIQDYITVKTEKAECESGSSSQPAKNADGSKQFEYWVCSACKSEPQSYEVESFTKLDPHLHMFKSCSICQNTIMMPREFSAPTVPIEQHACLVRKHPSTIWQHNIDLCNYKSKRDHLKDFTSIYKDCSNVTWHKCELCDFMTKEQNDLNGHMLIHVCPPEIKYYKCDFCDYQAKQKYHLKRHMLVHKDAAGMERYKCQFCDYESRRKKNWANHMLVHKDTSEIKWHKCDLCDYKAKHRNNLRNHVLIHKDPSEIIWQKCDFCEYKTKWRTCLNTHMIIHKDPLKITWHECDQCGFKTKWKHHLKNHVMIHRRKSKS</sequence>
<name>A0AAV8V5X6_9CUCU</name>
<dbReference type="InterPro" id="IPR013087">
    <property type="entry name" value="Znf_C2H2_type"/>
</dbReference>
<dbReference type="AlphaFoldDB" id="A0AAV8V5X6"/>
<dbReference type="Proteomes" id="UP001159042">
    <property type="component" value="Unassembled WGS sequence"/>
</dbReference>
<evidence type="ECO:0000313" key="7">
    <source>
        <dbReference type="EMBL" id="KAJ8909564.1"/>
    </source>
</evidence>
<evidence type="ECO:0000259" key="6">
    <source>
        <dbReference type="PROSITE" id="PS50157"/>
    </source>
</evidence>
<feature type="domain" description="C2H2-type" evidence="6">
    <location>
        <begin position="313"/>
        <end position="340"/>
    </location>
</feature>
<evidence type="ECO:0000313" key="8">
    <source>
        <dbReference type="Proteomes" id="UP001159042"/>
    </source>
</evidence>
<dbReference type="PANTHER" id="PTHR24379">
    <property type="entry name" value="KRAB AND ZINC FINGER DOMAIN-CONTAINING"/>
    <property type="match status" value="1"/>
</dbReference>
<dbReference type="PANTHER" id="PTHR24379:SF121">
    <property type="entry name" value="C2H2-TYPE DOMAIN-CONTAINING PROTEIN"/>
    <property type="match status" value="1"/>
</dbReference>
<dbReference type="GO" id="GO:0008270">
    <property type="term" value="F:zinc ion binding"/>
    <property type="evidence" value="ECO:0007669"/>
    <property type="project" value="UniProtKB-KW"/>
</dbReference>
<evidence type="ECO:0000256" key="2">
    <source>
        <dbReference type="ARBA" id="ARBA00022737"/>
    </source>
</evidence>
<dbReference type="Pfam" id="PF00096">
    <property type="entry name" value="zf-C2H2"/>
    <property type="match status" value="1"/>
</dbReference>
<evidence type="ECO:0000256" key="1">
    <source>
        <dbReference type="ARBA" id="ARBA00022723"/>
    </source>
</evidence>
<dbReference type="SUPFAM" id="SSF57667">
    <property type="entry name" value="beta-beta-alpha zinc fingers"/>
    <property type="match status" value="2"/>
</dbReference>
<evidence type="ECO:0000256" key="3">
    <source>
        <dbReference type="ARBA" id="ARBA00022771"/>
    </source>
</evidence>
<evidence type="ECO:0000256" key="5">
    <source>
        <dbReference type="PROSITE-ProRule" id="PRU00042"/>
    </source>
</evidence>
<gene>
    <name evidence="7" type="ORF">NQ315_015554</name>
</gene>
<dbReference type="Gene3D" id="3.30.160.60">
    <property type="entry name" value="Classic Zinc Finger"/>
    <property type="match status" value="3"/>
</dbReference>